<name>A0ABV0ZKA3_9TELE</name>
<evidence type="ECO:0000313" key="1">
    <source>
        <dbReference type="EMBL" id="MEQ2306441.1"/>
    </source>
</evidence>
<sequence length="273" mass="29324">SSVSRQTPAGRGPVPERVCVSLLETAVRTVFPGVYRPAGTIRRCWNPTRKDQINVRNPETPLRGVAEALEIWTLTGAAYLVISHGAIKGRTASISAPDCFAPVVLPYASLALLRRTSGIPQTVNFTGYLTWLIVRTGQCTAPISSQSGLALSLADTRLLEGPSSSSSSTESSLLLPPPSFAVLERQPQSVSPSVCSMASLGLLLLGAALIHATQIFSIKKFQVVFGAVVLQNPPQPPVSQRVRLLRRLISSSSSSSRRLTALTLPEYSYQHYC</sequence>
<dbReference type="Proteomes" id="UP001469553">
    <property type="component" value="Unassembled WGS sequence"/>
</dbReference>
<evidence type="ECO:0000313" key="2">
    <source>
        <dbReference type="Proteomes" id="UP001469553"/>
    </source>
</evidence>
<keyword evidence="2" id="KW-1185">Reference proteome</keyword>
<feature type="non-terminal residue" evidence="1">
    <location>
        <position position="1"/>
    </location>
</feature>
<accession>A0ABV0ZKA3</accession>
<comment type="caution">
    <text evidence="1">The sequence shown here is derived from an EMBL/GenBank/DDBJ whole genome shotgun (WGS) entry which is preliminary data.</text>
</comment>
<dbReference type="EMBL" id="JAHRIP010066277">
    <property type="protein sequence ID" value="MEQ2306441.1"/>
    <property type="molecule type" value="Genomic_DNA"/>
</dbReference>
<protein>
    <submittedName>
        <fullName evidence="1">Uncharacterized protein</fullName>
    </submittedName>
</protein>
<proteinExistence type="predicted"/>
<organism evidence="1 2">
    <name type="scientific">Ameca splendens</name>
    <dbReference type="NCBI Taxonomy" id="208324"/>
    <lineage>
        <taxon>Eukaryota</taxon>
        <taxon>Metazoa</taxon>
        <taxon>Chordata</taxon>
        <taxon>Craniata</taxon>
        <taxon>Vertebrata</taxon>
        <taxon>Euteleostomi</taxon>
        <taxon>Actinopterygii</taxon>
        <taxon>Neopterygii</taxon>
        <taxon>Teleostei</taxon>
        <taxon>Neoteleostei</taxon>
        <taxon>Acanthomorphata</taxon>
        <taxon>Ovalentaria</taxon>
        <taxon>Atherinomorphae</taxon>
        <taxon>Cyprinodontiformes</taxon>
        <taxon>Goodeidae</taxon>
        <taxon>Ameca</taxon>
    </lineage>
</organism>
<gene>
    <name evidence="1" type="ORF">AMECASPLE_008382</name>
</gene>
<reference evidence="1 2" key="1">
    <citation type="submission" date="2021-06" db="EMBL/GenBank/DDBJ databases">
        <authorList>
            <person name="Palmer J.M."/>
        </authorList>
    </citation>
    <scope>NUCLEOTIDE SEQUENCE [LARGE SCALE GENOMIC DNA]</scope>
    <source>
        <strain evidence="1 2">AS_MEX2019</strain>
        <tissue evidence="1">Muscle</tissue>
    </source>
</reference>